<dbReference type="PROSITE" id="PS50994">
    <property type="entry name" value="INTEGRASE"/>
    <property type="match status" value="1"/>
</dbReference>
<dbReference type="InterPro" id="IPR043502">
    <property type="entry name" value="DNA/RNA_pol_sf"/>
</dbReference>
<evidence type="ECO:0000256" key="1">
    <source>
        <dbReference type="ARBA" id="ARBA00022670"/>
    </source>
</evidence>
<dbReference type="SUPFAM" id="SSF53098">
    <property type="entry name" value="Ribonuclease H-like"/>
    <property type="match status" value="1"/>
</dbReference>
<dbReference type="Gene3D" id="3.30.420.10">
    <property type="entry name" value="Ribonuclease H-like superfamily/Ribonuclease H"/>
    <property type="match status" value="1"/>
</dbReference>
<dbReference type="InterPro" id="IPR013103">
    <property type="entry name" value="RVT_2"/>
</dbReference>
<dbReference type="InterPro" id="IPR001584">
    <property type="entry name" value="Integrase_cat-core"/>
</dbReference>
<name>A0A2N9IEP2_FAGSY</name>
<proteinExistence type="predicted"/>
<dbReference type="InterPro" id="IPR012337">
    <property type="entry name" value="RNaseH-like_sf"/>
</dbReference>
<protein>
    <recommendedName>
        <fullName evidence="10">Integrase catalytic domain-containing protein</fullName>
    </recommendedName>
</protein>
<dbReference type="PROSITE" id="PS50158">
    <property type="entry name" value="ZF_CCHC"/>
    <property type="match status" value="1"/>
</dbReference>
<dbReference type="Pfam" id="PF25597">
    <property type="entry name" value="SH3_retrovirus"/>
    <property type="match status" value="1"/>
</dbReference>
<feature type="domain" description="CCHC-type" evidence="7">
    <location>
        <begin position="236"/>
        <end position="249"/>
    </location>
</feature>
<evidence type="ECO:0000256" key="6">
    <source>
        <dbReference type="SAM" id="MobiDB-lite"/>
    </source>
</evidence>
<dbReference type="InterPro" id="IPR054722">
    <property type="entry name" value="PolX-like_BBD"/>
</dbReference>
<keyword evidence="4" id="KW-0378">Hydrolase</keyword>
<dbReference type="InterPro" id="IPR036397">
    <property type="entry name" value="RNaseH_sf"/>
</dbReference>
<dbReference type="GO" id="GO:0004190">
    <property type="term" value="F:aspartic-type endopeptidase activity"/>
    <property type="evidence" value="ECO:0007669"/>
    <property type="project" value="UniProtKB-KW"/>
</dbReference>
<dbReference type="Pfam" id="PF07727">
    <property type="entry name" value="RVT_2"/>
    <property type="match status" value="1"/>
</dbReference>
<evidence type="ECO:0000259" key="8">
    <source>
        <dbReference type="PROSITE" id="PS50994"/>
    </source>
</evidence>
<evidence type="ECO:0000313" key="9">
    <source>
        <dbReference type="EMBL" id="SPD22381.1"/>
    </source>
</evidence>
<dbReference type="Pfam" id="PF14223">
    <property type="entry name" value="Retrotran_gag_2"/>
    <property type="match status" value="1"/>
</dbReference>
<sequence length="1338" mass="150218">MILLSNISNLVSVKLDHSNYVLWKYQITSILKAYSVLSFVDGTQQCPPEYLQNSNGSLQENSLYQQWISRDQGLLTLINSTLSPTALSLVVGQTTAHGVWSILEKRYTSSSRSNILNLKMELHSIKKESTDSINSFLQKIKDTRDRLGAVGVQIDNEEILHIVLKGLPHEYHAFGNRGRGRNSFNRGRGRNFHNNSGRGGYNNAGNNSSGNAGSLGGFNNHYNSSPTQSYNQRPACQICGKNGHAALDCYHRMDYSYQGKQPPSKLAAMAATSNSQHSDQSYWISDTGATDHFTPDLSTIPDHQEYTGTDLATVGNGQAIPITHIGNSQLKASSHLFHLRKVLRVPSMASNLLSVNKFCRDNNCCFLFDANQFKIKDMPTGKLLYRGPSKNGLYPIDGVSLPPPCHTSNFSSIQSTKSVSSKVWHDRLGHPNSQVQQRIFSNSPVHNSSSNKTESACTHCIQGKMTHLPFHKSVSKACKPLEIIHSDVWGPSPITSDGGTRFYVIFVDEFTRFTWFYPIRNKSQVLSCFVSFSNTMQNLLNHKIKILRTDCGGEYASNEFHSFCISHGITHQYTCPHTSQQNGLAERKHRHIVDIALTLISQSSLPLSFWPYAFSTAVYLINRVPPSNSKTSSPWELLFHRQPNYASLRTFGCLCYPLMRPYNSHKLQPRSVECVFLGYATNAKGYLCYNIHTRKYYTSRHVIFTKSVFPFHKSSSVQTPIPPTWLNTNLSFHTCPLTPILGSGPVVSSPPSILGPHPSLSSIPILDPPSDISPTLSSNPPHLPLANSVTNPHSSPHPMQTRAKSGIFKPKQFHHTLVNDYLNTEPPTYKIASQLPQWQDAMTSEFQALQRQNTWTLVPSSSNQNLVGCRWVYKLKRNSDGSIARYKARLVAKGYHQQQGMDYDETFSPVVKPATVRLILSIAAQQNWSLKQLDVSNAFLHGLLKENVYMQQPPGFIDPQYPKHVCQLQKALYGLKQAPRAWFERFTSHLLTMGFTPSLADPSLFLYRQGSTVVYLLLYVDDIIVTGNQPTAIQSLITKLAQEFDIKDLGQLKFFLGLQIDYRSSGFFVHQHKYATDLLAKFNMSTCKPCSTPFVSLSRIRKDDGIPLPDPTPFRSMVGGLQYLTFTRPDLSYAVNHICQFMHQPTDHHLVAAKRILRYVQGTLHHGLTFRPGPLSLTAFTDSDWAGDPMDRRSTTGLIVFLGHNPITWQSKKQPTVARSSTEAEYRALANCAADLAWVRMVLKDLGIFLHAPPTIWCDNLSALALATNPVFHARTKHVEVDYHFIREKVTNRDLQLHHISTDDQLADILTKALPSPRFRYLQDKLMPHSTSHQFEGG</sequence>
<dbReference type="InterPro" id="IPR039537">
    <property type="entry name" value="Retrotran_Ty1/copia-like"/>
</dbReference>
<evidence type="ECO:0000259" key="7">
    <source>
        <dbReference type="PROSITE" id="PS50158"/>
    </source>
</evidence>
<dbReference type="SUPFAM" id="SSF56672">
    <property type="entry name" value="DNA/RNA polymerases"/>
    <property type="match status" value="1"/>
</dbReference>
<feature type="region of interest" description="Disordered" evidence="6">
    <location>
        <begin position="175"/>
        <end position="208"/>
    </location>
</feature>
<dbReference type="Pfam" id="PF00665">
    <property type="entry name" value="rve"/>
    <property type="match status" value="1"/>
</dbReference>
<feature type="compositionally biased region" description="Low complexity" evidence="6">
    <location>
        <begin position="181"/>
        <end position="196"/>
    </location>
</feature>
<feature type="domain" description="Integrase catalytic" evidence="8">
    <location>
        <begin position="476"/>
        <end position="642"/>
    </location>
</feature>
<dbReference type="CDD" id="cd09272">
    <property type="entry name" value="RNase_HI_RT_Ty1"/>
    <property type="match status" value="1"/>
</dbReference>
<dbReference type="GO" id="GO:0003676">
    <property type="term" value="F:nucleic acid binding"/>
    <property type="evidence" value="ECO:0007669"/>
    <property type="project" value="InterPro"/>
</dbReference>
<dbReference type="InterPro" id="IPR057670">
    <property type="entry name" value="SH3_retrovirus"/>
</dbReference>
<evidence type="ECO:0008006" key="10">
    <source>
        <dbReference type="Google" id="ProtNLM"/>
    </source>
</evidence>
<keyword evidence="1" id="KW-0645">Protease</keyword>
<accession>A0A2N9IEP2</accession>
<dbReference type="InterPro" id="IPR025724">
    <property type="entry name" value="GAG-pre-integrase_dom"/>
</dbReference>
<keyword evidence="5" id="KW-0863">Zinc-finger</keyword>
<dbReference type="GO" id="GO:0008270">
    <property type="term" value="F:zinc ion binding"/>
    <property type="evidence" value="ECO:0007669"/>
    <property type="project" value="UniProtKB-KW"/>
</dbReference>
<keyword evidence="2" id="KW-0479">Metal-binding</keyword>
<dbReference type="Pfam" id="PF22936">
    <property type="entry name" value="Pol_BBD"/>
    <property type="match status" value="1"/>
</dbReference>
<evidence type="ECO:0000256" key="3">
    <source>
        <dbReference type="ARBA" id="ARBA00022750"/>
    </source>
</evidence>
<keyword evidence="3" id="KW-0064">Aspartyl protease</keyword>
<evidence type="ECO:0000256" key="2">
    <source>
        <dbReference type="ARBA" id="ARBA00022723"/>
    </source>
</evidence>
<dbReference type="InterPro" id="IPR001878">
    <property type="entry name" value="Znf_CCHC"/>
</dbReference>
<dbReference type="Pfam" id="PF13976">
    <property type="entry name" value="gag_pre-integrs"/>
    <property type="match status" value="1"/>
</dbReference>
<gene>
    <name evidence="9" type="ORF">FSB_LOCUS50263</name>
</gene>
<organism evidence="9">
    <name type="scientific">Fagus sylvatica</name>
    <name type="common">Beechnut</name>
    <dbReference type="NCBI Taxonomy" id="28930"/>
    <lineage>
        <taxon>Eukaryota</taxon>
        <taxon>Viridiplantae</taxon>
        <taxon>Streptophyta</taxon>
        <taxon>Embryophyta</taxon>
        <taxon>Tracheophyta</taxon>
        <taxon>Spermatophyta</taxon>
        <taxon>Magnoliopsida</taxon>
        <taxon>eudicotyledons</taxon>
        <taxon>Gunneridae</taxon>
        <taxon>Pentapetalae</taxon>
        <taxon>rosids</taxon>
        <taxon>fabids</taxon>
        <taxon>Fagales</taxon>
        <taxon>Fagaceae</taxon>
        <taxon>Fagus</taxon>
    </lineage>
</organism>
<dbReference type="EMBL" id="OIVN01005423">
    <property type="protein sequence ID" value="SPD22381.1"/>
    <property type="molecule type" value="Genomic_DNA"/>
</dbReference>
<dbReference type="GO" id="GO:0006508">
    <property type="term" value="P:proteolysis"/>
    <property type="evidence" value="ECO:0007669"/>
    <property type="project" value="UniProtKB-KW"/>
</dbReference>
<reference evidence="9" key="1">
    <citation type="submission" date="2018-02" db="EMBL/GenBank/DDBJ databases">
        <authorList>
            <person name="Cohen D.B."/>
            <person name="Kent A.D."/>
        </authorList>
    </citation>
    <scope>NUCLEOTIDE SEQUENCE</scope>
</reference>
<dbReference type="PANTHER" id="PTHR42648">
    <property type="entry name" value="TRANSPOSASE, PUTATIVE-RELATED"/>
    <property type="match status" value="1"/>
</dbReference>
<keyword evidence="5" id="KW-0862">Zinc</keyword>
<evidence type="ECO:0000256" key="4">
    <source>
        <dbReference type="ARBA" id="ARBA00022801"/>
    </source>
</evidence>
<evidence type="ECO:0000256" key="5">
    <source>
        <dbReference type="PROSITE-ProRule" id="PRU00047"/>
    </source>
</evidence>
<dbReference type="PANTHER" id="PTHR42648:SF26">
    <property type="entry name" value="INTEGRASE CATALYTIC DOMAIN-CONTAINING PROTEIN"/>
    <property type="match status" value="1"/>
</dbReference>
<dbReference type="GO" id="GO:0015074">
    <property type="term" value="P:DNA integration"/>
    <property type="evidence" value="ECO:0007669"/>
    <property type="project" value="InterPro"/>
</dbReference>